<dbReference type="EMBL" id="RAYQ01000040">
    <property type="protein sequence ID" value="RKI87457.1"/>
    <property type="molecule type" value="Genomic_DNA"/>
</dbReference>
<evidence type="ECO:0000256" key="1">
    <source>
        <dbReference type="SAM" id="MobiDB-lite"/>
    </source>
</evidence>
<name>A0A3A9A7T2_9FIRM</name>
<dbReference type="InterPro" id="IPR025275">
    <property type="entry name" value="DUF4015"/>
</dbReference>
<dbReference type="AlphaFoldDB" id="A0A3A9A7T2"/>
<comment type="caution">
    <text evidence="3">The sequence shown here is derived from an EMBL/GenBank/DDBJ whole genome shotgun (WGS) entry which is preliminary data.</text>
</comment>
<evidence type="ECO:0000259" key="2">
    <source>
        <dbReference type="Pfam" id="PF13200"/>
    </source>
</evidence>
<dbReference type="Pfam" id="PF13200">
    <property type="entry name" value="DUF4015"/>
    <property type="match status" value="1"/>
</dbReference>
<evidence type="ECO:0000313" key="3">
    <source>
        <dbReference type="EMBL" id="RKI87457.1"/>
    </source>
</evidence>
<feature type="domain" description="DUF4015" evidence="2">
    <location>
        <begin position="102"/>
        <end position="441"/>
    </location>
</feature>
<evidence type="ECO:0000313" key="4">
    <source>
        <dbReference type="Proteomes" id="UP000280696"/>
    </source>
</evidence>
<accession>A0A3A9A7T2</accession>
<dbReference type="InterPro" id="IPR017853">
    <property type="entry name" value="GH"/>
</dbReference>
<feature type="compositionally biased region" description="Acidic residues" evidence="1">
    <location>
        <begin position="73"/>
        <end position="87"/>
    </location>
</feature>
<reference evidence="3 4" key="1">
    <citation type="submission" date="2018-09" db="EMBL/GenBank/DDBJ databases">
        <title>Murine metabolic-syndrome-specific gut microbial biobank.</title>
        <authorList>
            <person name="Liu C."/>
        </authorList>
    </citation>
    <scope>NUCLEOTIDE SEQUENCE [LARGE SCALE GENOMIC DNA]</scope>
    <source>
        <strain evidence="3 4">0.1xD8-82</strain>
    </source>
</reference>
<keyword evidence="4" id="KW-1185">Reference proteome</keyword>
<proteinExistence type="predicted"/>
<sequence>MASEDLKMIRKIRVVCILLAAGVLCPGCGNRAKAVQSDAIKTQVTQNVYVSEEEADEETPYFMEEKDTVETEIESDPDEGDMAEAEEETLKAEEKERPKVKGIFVTGPMAGTSHMENLIELVEDTELNAMVIDVKNDEGRVTYDMQTPMVEELGSGIRYIQDMEALVVKCKEKNIYLIARIVAFKDPFLADMKPEWCIHNADGSVFKDKGGLAWLNPYNKEVWDYLLAIAEEALHMGFDEVQFDYIRFSTDSGMEDVDFGQDGEEKDRQEIIDDFAAYAAEKIHEAGGIVSADVYGMVIDSEVDQRIVGQNYVGLSKYLDYISPMVYPSHYGPYNYNIPVPDAEPYKLVLTALQSSKKVLAGIPVGTVSGNMEKEYTMEEVAALLPMEGVCARVRPWLQDFTATWVKGHIPYEAEEIRAQIQAVYDAGYEEWILWNASNRYTKDGLLGADE</sequence>
<dbReference type="Proteomes" id="UP000280696">
    <property type="component" value="Unassembled WGS sequence"/>
</dbReference>
<dbReference type="SUPFAM" id="SSF51445">
    <property type="entry name" value="(Trans)glycosidases"/>
    <property type="match status" value="1"/>
</dbReference>
<organism evidence="3 4">
    <name type="scientific">Parablautia intestinalis</name>
    <dbReference type="NCBI Taxonomy" id="2320100"/>
    <lineage>
        <taxon>Bacteria</taxon>
        <taxon>Bacillati</taxon>
        <taxon>Bacillota</taxon>
        <taxon>Clostridia</taxon>
        <taxon>Lachnospirales</taxon>
        <taxon>Lachnospiraceae</taxon>
        <taxon>Parablautia</taxon>
    </lineage>
</organism>
<dbReference type="Gene3D" id="3.20.20.80">
    <property type="entry name" value="Glycosidases"/>
    <property type="match status" value="1"/>
</dbReference>
<feature type="region of interest" description="Disordered" evidence="1">
    <location>
        <begin position="73"/>
        <end position="93"/>
    </location>
</feature>
<gene>
    <name evidence="3" type="ORF">D7V94_20970</name>
</gene>
<protein>
    <submittedName>
        <fullName evidence="3">Sugar fermentation stimulation protein</fullName>
    </submittedName>
</protein>